<dbReference type="SMART" id="SM00267">
    <property type="entry name" value="GGDEF"/>
    <property type="match status" value="1"/>
</dbReference>
<dbReference type="FunFam" id="3.30.70.270:FF:000001">
    <property type="entry name" value="Diguanylate cyclase domain protein"/>
    <property type="match status" value="1"/>
</dbReference>
<dbReference type="EMBL" id="FNCS01000008">
    <property type="protein sequence ID" value="SDG78923.1"/>
    <property type="molecule type" value="Genomic_DNA"/>
</dbReference>
<dbReference type="InterPro" id="IPR029787">
    <property type="entry name" value="Nucleotide_cyclase"/>
</dbReference>
<name>A0A1G7X410_9HYPH</name>
<comment type="caution">
    <text evidence="3">Lacks conserved residue(s) required for the propagation of feature annotation.</text>
</comment>
<dbReference type="PROSITE" id="PS50110">
    <property type="entry name" value="RESPONSE_REGULATORY"/>
    <property type="match status" value="2"/>
</dbReference>
<dbReference type="NCBIfam" id="TIGR00254">
    <property type="entry name" value="GGDEF"/>
    <property type="match status" value="1"/>
</dbReference>
<dbReference type="InterPro" id="IPR011006">
    <property type="entry name" value="CheY-like_superfamily"/>
</dbReference>
<dbReference type="Gene3D" id="3.40.50.2300">
    <property type="match status" value="2"/>
</dbReference>
<dbReference type="Proteomes" id="UP000199495">
    <property type="component" value="Unassembled WGS sequence"/>
</dbReference>
<dbReference type="SUPFAM" id="SSF52172">
    <property type="entry name" value="CheY-like"/>
    <property type="match status" value="2"/>
</dbReference>
<accession>A0A1G7X410</accession>
<dbReference type="NCBIfam" id="NF007135">
    <property type="entry name" value="PRK09581.1"/>
    <property type="match status" value="1"/>
</dbReference>
<dbReference type="EC" id="2.7.7.65" evidence="1"/>
<proteinExistence type="predicted"/>
<protein>
    <recommendedName>
        <fullName evidence="1">diguanylate cyclase</fullName>
        <ecNumber evidence="1">2.7.7.65</ecNumber>
    </recommendedName>
</protein>
<feature type="domain" description="Response regulatory" evidence="4">
    <location>
        <begin position="157"/>
        <end position="272"/>
    </location>
</feature>
<keyword evidence="3" id="KW-0597">Phosphoprotein</keyword>
<dbReference type="Gene3D" id="3.30.70.270">
    <property type="match status" value="1"/>
</dbReference>
<dbReference type="InterPro" id="IPR050469">
    <property type="entry name" value="Diguanylate_Cyclase"/>
</dbReference>
<dbReference type="Pfam" id="PF00072">
    <property type="entry name" value="Response_reg"/>
    <property type="match status" value="2"/>
</dbReference>
<dbReference type="GO" id="GO:0052621">
    <property type="term" value="F:diguanylate cyclase activity"/>
    <property type="evidence" value="ECO:0007669"/>
    <property type="project" value="UniProtKB-EC"/>
</dbReference>
<dbReference type="InterPro" id="IPR043128">
    <property type="entry name" value="Rev_trsase/Diguanyl_cyclase"/>
</dbReference>
<evidence type="ECO:0000256" key="2">
    <source>
        <dbReference type="ARBA" id="ARBA00034247"/>
    </source>
</evidence>
<reference evidence="6 7" key="1">
    <citation type="submission" date="2016-10" db="EMBL/GenBank/DDBJ databases">
        <authorList>
            <person name="de Groot N.N."/>
        </authorList>
    </citation>
    <scope>NUCLEOTIDE SEQUENCE [LARGE SCALE GENOMIC DNA]</scope>
    <source>
        <strain evidence="6 7">CGMCC 1.10267</strain>
    </source>
</reference>
<dbReference type="SMART" id="SM00448">
    <property type="entry name" value="REC"/>
    <property type="match status" value="2"/>
</dbReference>
<dbReference type="GO" id="GO:0000160">
    <property type="term" value="P:phosphorelay signal transduction system"/>
    <property type="evidence" value="ECO:0007669"/>
    <property type="project" value="InterPro"/>
</dbReference>
<dbReference type="CDD" id="cd17538">
    <property type="entry name" value="REC_D1_PleD-like"/>
    <property type="match status" value="1"/>
</dbReference>
<dbReference type="OrthoDB" id="9812260at2"/>
<dbReference type="GO" id="GO:0043709">
    <property type="term" value="P:cell adhesion involved in single-species biofilm formation"/>
    <property type="evidence" value="ECO:0007669"/>
    <property type="project" value="TreeGrafter"/>
</dbReference>
<organism evidence="6 7">
    <name type="scientific">Pelagibacterium luteolum</name>
    <dbReference type="NCBI Taxonomy" id="440168"/>
    <lineage>
        <taxon>Bacteria</taxon>
        <taxon>Pseudomonadati</taxon>
        <taxon>Pseudomonadota</taxon>
        <taxon>Alphaproteobacteria</taxon>
        <taxon>Hyphomicrobiales</taxon>
        <taxon>Devosiaceae</taxon>
        <taxon>Pelagibacterium</taxon>
    </lineage>
</organism>
<dbReference type="PANTHER" id="PTHR45138:SF9">
    <property type="entry name" value="DIGUANYLATE CYCLASE DGCM-RELATED"/>
    <property type="match status" value="1"/>
</dbReference>
<dbReference type="InterPro" id="IPR000160">
    <property type="entry name" value="GGDEF_dom"/>
</dbReference>
<dbReference type="STRING" id="440168.SAMN04487974_10894"/>
<dbReference type="GO" id="GO:1902201">
    <property type="term" value="P:negative regulation of bacterial-type flagellum-dependent cell motility"/>
    <property type="evidence" value="ECO:0007669"/>
    <property type="project" value="TreeGrafter"/>
</dbReference>
<feature type="modified residue" description="4-aspartylphosphate" evidence="3">
    <location>
        <position position="53"/>
    </location>
</feature>
<dbReference type="Pfam" id="PF00990">
    <property type="entry name" value="GGDEF"/>
    <property type="match status" value="1"/>
</dbReference>
<evidence type="ECO:0000313" key="6">
    <source>
        <dbReference type="EMBL" id="SDG78923.1"/>
    </source>
</evidence>
<evidence type="ECO:0000313" key="7">
    <source>
        <dbReference type="Proteomes" id="UP000199495"/>
    </source>
</evidence>
<evidence type="ECO:0000256" key="3">
    <source>
        <dbReference type="PROSITE-ProRule" id="PRU00169"/>
    </source>
</evidence>
<dbReference type="FunFam" id="3.40.50.2300:FF:000574">
    <property type="entry name" value="Response regulator PleD"/>
    <property type="match status" value="1"/>
</dbReference>
<dbReference type="SUPFAM" id="SSF55073">
    <property type="entry name" value="Nucleotide cyclase"/>
    <property type="match status" value="1"/>
</dbReference>
<comment type="catalytic activity">
    <reaction evidence="2">
        <text>2 GTP = 3',3'-c-di-GMP + 2 diphosphate</text>
        <dbReference type="Rhea" id="RHEA:24898"/>
        <dbReference type="ChEBI" id="CHEBI:33019"/>
        <dbReference type="ChEBI" id="CHEBI:37565"/>
        <dbReference type="ChEBI" id="CHEBI:58805"/>
        <dbReference type="EC" id="2.7.7.65"/>
    </reaction>
</comment>
<dbReference type="CDD" id="cd01949">
    <property type="entry name" value="GGDEF"/>
    <property type="match status" value="1"/>
</dbReference>
<feature type="domain" description="Response regulatory" evidence="4">
    <location>
        <begin position="4"/>
        <end position="120"/>
    </location>
</feature>
<dbReference type="PROSITE" id="PS50887">
    <property type="entry name" value="GGDEF"/>
    <property type="match status" value="1"/>
</dbReference>
<sequence>MTARVLIVDDIPTNVKLLEARLLAEYFEVVTAYSGPQAIEICRTQDIDIVLLDVMMPEMDGFECCQILKHDVATSHIPIVMITALDQPSDRVRGLESGADDFLTKPVDDIQLLARVKSLVRLKSLSDELRARARTSHEIAFEDASRSEYGIAVDQGRILVIDTERSRAERLESYLRDHHRVTVLTEPADAVLHMAGGEFELAVVSMALEGFDPLRVCSQIRTIDQTRSVPIVLVAEERDRPQIVRALDLGVNDFIMRPIERHELLARVKTQIRRQRYTVELRESLNSTMAMAVIDELTGLYNRRYFERHLAMVLNKAKTQDRDMAVMLLDIDYFKPVNDTYGHDVGDAVLKEFAARLQRNIRGVDLACRFGGEEFVVVMPDTDLRQAENVAERVRSAMADDGFAVGTDRPLAITVSVGIALNAYQLDTPESVTKRADIALYHAKRAGRNRVVADSARAA</sequence>
<dbReference type="PANTHER" id="PTHR45138">
    <property type="entry name" value="REGULATORY COMPONENTS OF SENSORY TRANSDUCTION SYSTEM"/>
    <property type="match status" value="1"/>
</dbReference>
<evidence type="ECO:0000256" key="1">
    <source>
        <dbReference type="ARBA" id="ARBA00012528"/>
    </source>
</evidence>
<dbReference type="AlphaFoldDB" id="A0A1G7X410"/>
<feature type="domain" description="GGDEF" evidence="5">
    <location>
        <begin position="322"/>
        <end position="456"/>
    </location>
</feature>
<dbReference type="RefSeq" id="WP_090597224.1">
    <property type="nucleotide sequence ID" value="NZ_FNCS01000008.1"/>
</dbReference>
<dbReference type="GO" id="GO:0005886">
    <property type="term" value="C:plasma membrane"/>
    <property type="evidence" value="ECO:0007669"/>
    <property type="project" value="TreeGrafter"/>
</dbReference>
<keyword evidence="7" id="KW-1185">Reference proteome</keyword>
<evidence type="ECO:0000259" key="5">
    <source>
        <dbReference type="PROSITE" id="PS50887"/>
    </source>
</evidence>
<evidence type="ECO:0000259" key="4">
    <source>
        <dbReference type="PROSITE" id="PS50110"/>
    </source>
</evidence>
<gene>
    <name evidence="6" type="ORF">SAMN04487974_10894</name>
</gene>
<dbReference type="InterPro" id="IPR001789">
    <property type="entry name" value="Sig_transdc_resp-reg_receiver"/>
</dbReference>